<organism evidence="4 5">
    <name type="scientific">Hyphomonas johnsonii MHS-2</name>
    <dbReference type="NCBI Taxonomy" id="1280950"/>
    <lineage>
        <taxon>Bacteria</taxon>
        <taxon>Pseudomonadati</taxon>
        <taxon>Pseudomonadota</taxon>
        <taxon>Alphaproteobacteria</taxon>
        <taxon>Hyphomonadales</taxon>
        <taxon>Hyphomonadaceae</taxon>
        <taxon>Hyphomonas</taxon>
    </lineage>
</organism>
<dbReference type="PANTHER" id="PTHR43191">
    <property type="entry name" value="RRNA METHYLTRANSFERASE 3"/>
    <property type="match status" value="1"/>
</dbReference>
<dbReference type="Pfam" id="PF00588">
    <property type="entry name" value="SpoU_methylase"/>
    <property type="match status" value="1"/>
</dbReference>
<keyword evidence="2 4" id="KW-0808">Transferase</keyword>
<evidence type="ECO:0000313" key="4">
    <source>
        <dbReference type="EMBL" id="KCZ89985.1"/>
    </source>
</evidence>
<comment type="caution">
    <text evidence="4">The sequence shown here is derived from an EMBL/GenBank/DDBJ whole genome shotgun (WGS) entry which is preliminary data.</text>
</comment>
<dbReference type="SUPFAM" id="SSF75217">
    <property type="entry name" value="alpha/beta knot"/>
    <property type="match status" value="1"/>
</dbReference>
<name>A0A059FH69_9PROT</name>
<dbReference type="EMBL" id="ARYK01000007">
    <property type="protein sequence ID" value="KCZ89985.1"/>
    <property type="molecule type" value="Genomic_DNA"/>
</dbReference>
<proteinExistence type="predicted"/>
<dbReference type="GO" id="GO:0003723">
    <property type="term" value="F:RNA binding"/>
    <property type="evidence" value="ECO:0007669"/>
    <property type="project" value="InterPro"/>
</dbReference>
<gene>
    <name evidence="4" type="ORF">HJO_13586</name>
</gene>
<dbReference type="STRING" id="1280950.HJO_13586"/>
<dbReference type="Proteomes" id="UP000025171">
    <property type="component" value="Unassembled WGS sequence"/>
</dbReference>
<keyword evidence="1 4" id="KW-0489">Methyltransferase</keyword>
<dbReference type="SUPFAM" id="SSF55315">
    <property type="entry name" value="L30e-like"/>
    <property type="match status" value="1"/>
</dbReference>
<dbReference type="PATRIC" id="fig|1280950.3.peg.2729"/>
<dbReference type="InterPro" id="IPR029026">
    <property type="entry name" value="tRNA_m1G_MTases_N"/>
</dbReference>
<dbReference type="GO" id="GO:0006396">
    <property type="term" value="P:RNA processing"/>
    <property type="evidence" value="ECO:0007669"/>
    <property type="project" value="InterPro"/>
</dbReference>
<dbReference type="GO" id="GO:0032259">
    <property type="term" value="P:methylation"/>
    <property type="evidence" value="ECO:0007669"/>
    <property type="project" value="UniProtKB-KW"/>
</dbReference>
<feature type="domain" description="tRNA/rRNA methyltransferase SpoU type" evidence="3">
    <location>
        <begin position="141"/>
        <end position="280"/>
    </location>
</feature>
<dbReference type="Gene3D" id="3.30.1330.30">
    <property type="match status" value="1"/>
</dbReference>
<accession>A0A059FH69</accession>
<reference evidence="4 5" key="1">
    <citation type="journal article" date="2014" name="Antonie Van Leeuwenhoek">
        <title>Hyphomonas beringensis sp. nov. and Hyphomonas chukchiensis sp. nov., isolated from surface seawater of the Bering Sea and Chukchi Sea.</title>
        <authorList>
            <person name="Li C."/>
            <person name="Lai Q."/>
            <person name="Li G."/>
            <person name="Dong C."/>
            <person name="Wang J."/>
            <person name="Liao Y."/>
            <person name="Shao Z."/>
        </authorList>
    </citation>
    <scope>NUCLEOTIDE SEQUENCE [LARGE SCALE GENOMIC DNA]</scope>
    <source>
        <strain evidence="4 5">MHS-2</strain>
    </source>
</reference>
<dbReference type="eggNOG" id="COG0566">
    <property type="taxonomic scope" value="Bacteria"/>
</dbReference>
<dbReference type="OrthoDB" id="3190829at2"/>
<dbReference type="AlphaFoldDB" id="A0A059FH69"/>
<dbReference type="InterPro" id="IPR001537">
    <property type="entry name" value="SpoU_MeTrfase"/>
</dbReference>
<protein>
    <submittedName>
        <fullName evidence="4">RNA methyltransferase</fullName>
    </submittedName>
</protein>
<dbReference type="RefSeq" id="WP_035617854.1">
    <property type="nucleotide sequence ID" value="NZ_ARYK01000007.1"/>
</dbReference>
<dbReference type="InterPro" id="IPR029028">
    <property type="entry name" value="Alpha/beta_knot_MTases"/>
</dbReference>
<evidence type="ECO:0000313" key="5">
    <source>
        <dbReference type="Proteomes" id="UP000025171"/>
    </source>
</evidence>
<evidence type="ECO:0000259" key="3">
    <source>
        <dbReference type="Pfam" id="PF00588"/>
    </source>
</evidence>
<dbReference type="PANTHER" id="PTHR43191:SF12">
    <property type="entry name" value="RRNA METHYLASE"/>
    <property type="match status" value="1"/>
</dbReference>
<dbReference type="CDD" id="cd18095">
    <property type="entry name" value="SpoU-like_rRNA-MTase"/>
    <property type="match status" value="1"/>
</dbReference>
<sequence length="288" mass="30172">MPILPIADPADPRLAPYTSIREKDLTSGHGGRFIVEGKVTLETLLRRSRFKVESLFLCETRLEPLADILAHVPEDVPVYVAPQDVMDDVAGFPMHRGVLACGVKGEAKQDAALILSEVEGRARAARGASFDFAQDEPLPSTILMLSDLSNHDNVGACFRNAAAFGADAVLLDGRCCDPLYRKAIRVSSGASLWLPFAHGGSGAEMVKAAQAAGYTVWAMTPRADAAPLGSLPVPDRLAILLGAEGQGLPAELIAAAVPVRIPMAAGFDSINVATAGAIALGHAFAARA</sequence>
<dbReference type="GO" id="GO:0008173">
    <property type="term" value="F:RNA methyltransferase activity"/>
    <property type="evidence" value="ECO:0007669"/>
    <property type="project" value="InterPro"/>
</dbReference>
<evidence type="ECO:0000256" key="2">
    <source>
        <dbReference type="ARBA" id="ARBA00022679"/>
    </source>
</evidence>
<keyword evidence="5" id="KW-1185">Reference proteome</keyword>
<dbReference type="InterPro" id="IPR051259">
    <property type="entry name" value="rRNA_Methyltransferase"/>
</dbReference>
<dbReference type="InterPro" id="IPR029064">
    <property type="entry name" value="Ribosomal_eL30-like_sf"/>
</dbReference>
<dbReference type="Gene3D" id="3.40.1280.10">
    <property type="match status" value="1"/>
</dbReference>
<evidence type="ECO:0000256" key="1">
    <source>
        <dbReference type="ARBA" id="ARBA00022603"/>
    </source>
</evidence>